<sequence>MGQPSSSRGSPSRFRKVANRMPEPRRRMIPQHHQQLLQNQQPQHGNYFPIDHRASAPRHLQTSGLRDGQGGVVPTHNFPEHIEQQPPPRHPPQHPQLMMNGGGEEPAARYEGMVMELKQPPSRPAPGDEITRRSRRKRTPSKIIHRMALEGRSVGGHLDHDGGTERIPQEHEATKRKEAEGGNRRRMMAFPDEHSGSSMMLCGGGKGEHDVAGSWNDC</sequence>
<feature type="region of interest" description="Disordered" evidence="1">
    <location>
        <begin position="1"/>
        <end position="23"/>
    </location>
</feature>
<reference evidence="2" key="1">
    <citation type="submission" date="2021-01" db="EMBL/GenBank/DDBJ databases">
        <authorList>
            <person name="Corre E."/>
            <person name="Pelletier E."/>
            <person name="Niang G."/>
            <person name="Scheremetjew M."/>
            <person name="Finn R."/>
            <person name="Kale V."/>
            <person name="Holt S."/>
            <person name="Cochrane G."/>
            <person name="Meng A."/>
            <person name="Brown T."/>
            <person name="Cohen L."/>
        </authorList>
    </citation>
    <scope>NUCLEOTIDE SEQUENCE</scope>
    <source>
        <strain evidence="2">CCMP622</strain>
    </source>
</reference>
<evidence type="ECO:0000313" key="2">
    <source>
        <dbReference type="EMBL" id="CAD9771258.1"/>
    </source>
</evidence>
<feature type="compositionally biased region" description="Low complexity" evidence="1">
    <location>
        <begin position="1"/>
        <end position="12"/>
    </location>
</feature>
<evidence type="ECO:0000256" key="1">
    <source>
        <dbReference type="SAM" id="MobiDB-lite"/>
    </source>
</evidence>
<dbReference type="EMBL" id="HBHP01024602">
    <property type="protein sequence ID" value="CAD9771258.1"/>
    <property type="molecule type" value="Transcribed_RNA"/>
</dbReference>
<feature type="region of interest" description="Disordered" evidence="1">
    <location>
        <begin position="153"/>
        <end position="197"/>
    </location>
</feature>
<organism evidence="2">
    <name type="scientific">Lotharella oceanica</name>
    <dbReference type="NCBI Taxonomy" id="641309"/>
    <lineage>
        <taxon>Eukaryota</taxon>
        <taxon>Sar</taxon>
        <taxon>Rhizaria</taxon>
        <taxon>Cercozoa</taxon>
        <taxon>Chlorarachniophyceae</taxon>
        <taxon>Lotharella</taxon>
    </lineage>
</organism>
<dbReference type="AlphaFoldDB" id="A0A7S2TVX8"/>
<proteinExistence type="predicted"/>
<feature type="region of interest" description="Disordered" evidence="1">
    <location>
        <begin position="118"/>
        <end position="139"/>
    </location>
</feature>
<feature type="compositionally biased region" description="Basic and acidic residues" evidence="1">
    <location>
        <begin position="157"/>
        <end position="183"/>
    </location>
</feature>
<accession>A0A7S2TVX8</accession>
<protein>
    <submittedName>
        <fullName evidence="2">Uncharacterized protein</fullName>
    </submittedName>
</protein>
<gene>
    <name evidence="2" type="ORF">LSP00402_LOCUS15248</name>
</gene>
<name>A0A7S2TVX8_9EUKA</name>